<dbReference type="HAMAP" id="MF_01363">
    <property type="entry name" value="Ribosomal_bL21"/>
    <property type="match status" value="1"/>
</dbReference>
<organism evidence="6 7">
    <name type="scientific">Lactuca sativa</name>
    <name type="common">Garden lettuce</name>
    <dbReference type="NCBI Taxonomy" id="4236"/>
    <lineage>
        <taxon>Eukaryota</taxon>
        <taxon>Viridiplantae</taxon>
        <taxon>Streptophyta</taxon>
        <taxon>Embryophyta</taxon>
        <taxon>Tracheophyta</taxon>
        <taxon>Spermatophyta</taxon>
        <taxon>Magnoliopsida</taxon>
        <taxon>eudicotyledons</taxon>
        <taxon>Gunneridae</taxon>
        <taxon>Pentapetalae</taxon>
        <taxon>asterids</taxon>
        <taxon>campanulids</taxon>
        <taxon>Asterales</taxon>
        <taxon>Asteraceae</taxon>
        <taxon>Cichorioideae</taxon>
        <taxon>Cichorieae</taxon>
        <taxon>Lactucinae</taxon>
        <taxon>Lactuca</taxon>
    </lineage>
</organism>
<keyword evidence="4" id="KW-0689">Ribosomal protein</keyword>
<evidence type="ECO:0008006" key="8">
    <source>
        <dbReference type="Google" id="ProtNLM"/>
    </source>
</evidence>
<dbReference type="Gramene" id="rna-gnl|WGS:NBSK|LSAT_1X10420_mrna">
    <property type="protein sequence ID" value="cds-PLY96016.1"/>
    <property type="gene ID" value="gene-LSAT_1X10420"/>
</dbReference>
<dbReference type="GO" id="GO:1990904">
    <property type="term" value="C:ribonucleoprotein complex"/>
    <property type="evidence" value="ECO:0007669"/>
    <property type="project" value="UniProtKB-KW"/>
</dbReference>
<keyword evidence="5" id="KW-0687">Ribonucleoprotein</keyword>
<dbReference type="OrthoDB" id="5994at2759"/>
<evidence type="ECO:0000256" key="3">
    <source>
        <dbReference type="ARBA" id="ARBA00022884"/>
    </source>
</evidence>
<dbReference type="AlphaFoldDB" id="A0A9R1WFP1"/>
<evidence type="ECO:0000256" key="2">
    <source>
        <dbReference type="ARBA" id="ARBA00022730"/>
    </source>
</evidence>
<evidence type="ECO:0000313" key="6">
    <source>
        <dbReference type="EMBL" id="KAJ0225877.1"/>
    </source>
</evidence>
<reference evidence="6 7" key="1">
    <citation type="journal article" date="2017" name="Nat. Commun.">
        <title>Genome assembly with in vitro proximity ligation data and whole-genome triplication in lettuce.</title>
        <authorList>
            <person name="Reyes-Chin-Wo S."/>
            <person name="Wang Z."/>
            <person name="Yang X."/>
            <person name="Kozik A."/>
            <person name="Arikit S."/>
            <person name="Song C."/>
            <person name="Xia L."/>
            <person name="Froenicke L."/>
            <person name="Lavelle D.O."/>
            <person name="Truco M.J."/>
            <person name="Xia R."/>
            <person name="Zhu S."/>
            <person name="Xu C."/>
            <person name="Xu H."/>
            <person name="Xu X."/>
            <person name="Cox K."/>
            <person name="Korf I."/>
            <person name="Meyers B.C."/>
            <person name="Michelmore R.W."/>
        </authorList>
    </citation>
    <scope>NUCLEOTIDE SEQUENCE [LARGE SCALE GENOMIC DNA]</scope>
    <source>
        <strain evidence="7">cv. Salinas</strain>
        <tissue evidence="6">Seedlings</tissue>
    </source>
</reference>
<evidence type="ECO:0000256" key="1">
    <source>
        <dbReference type="ARBA" id="ARBA00008563"/>
    </source>
</evidence>
<dbReference type="EMBL" id="NBSK02000001">
    <property type="protein sequence ID" value="KAJ0225877.1"/>
    <property type="molecule type" value="Genomic_DNA"/>
</dbReference>
<dbReference type="Proteomes" id="UP000235145">
    <property type="component" value="Unassembled WGS sequence"/>
</dbReference>
<keyword evidence="2" id="KW-0699">rRNA-binding</keyword>
<proteinExistence type="inferred from homology"/>
<evidence type="ECO:0000313" key="7">
    <source>
        <dbReference type="Proteomes" id="UP000235145"/>
    </source>
</evidence>
<dbReference type="Pfam" id="PF00829">
    <property type="entry name" value="Ribosomal_L21p"/>
    <property type="match status" value="1"/>
</dbReference>
<accession>A0A9R1WFP1</accession>
<comment type="caution">
    <text evidence="6">The sequence shown here is derived from an EMBL/GenBank/DDBJ whole genome shotgun (WGS) entry which is preliminary data.</text>
</comment>
<dbReference type="GO" id="GO:0005737">
    <property type="term" value="C:cytoplasm"/>
    <property type="evidence" value="ECO:0007669"/>
    <property type="project" value="UniProtKB-ARBA"/>
</dbReference>
<dbReference type="GO" id="GO:0006412">
    <property type="term" value="P:translation"/>
    <property type="evidence" value="ECO:0007669"/>
    <property type="project" value="InterPro"/>
</dbReference>
<keyword evidence="3" id="KW-0694">RNA-binding</keyword>
<dbReference type="GO" id="GO:0019843">
    <property type="term" value="F:rRNA binding"/>
    <property type="evidence" value="ECO:0007669"/>
    <property type="project" value="UniProtKB-KW"/>
</dbReference>
<dbReference type="GO" id="GO:0003735">
    <property type="term" value="F:structural constituent of ribosome"/>
    <property type="evidence" value="ECO:0000318"/>
    <property type="project" value="GO_Central"/>
</dbReference>
<protein>
    <recommendedName>
        <fullName evidence="8">Ribosomal protein L21</fullName>
    </recommendedName>
</protein>
<dbReference type="PROSITE" id="PS01169">
    <property type="entry name" value="RIBOSOMAL_L21"/>
    <property type="match status" value="1"/>
</dbReference>
<comment type="similarity">
    <text evidence="1">Belongs to the bacterial ribosomal protein bL21 family.</text>
</comment>
<dbReference type="NCBIfam" id="TIGR00061">
    <property type="entry name" value="L21"/>
    <property type="match status" value="1"/>
</dbReference>
<dbReference type="SUPFAM" id="SSF141091">
    <property type="entry name" value="L21p-like"/>
    <property type="match status" value="1"/>
</dbReference>
<dbReference type="PANTHER" id="PTHR21349">
    <property type="entry name" value="50S RIBOSOMAL PROTEIN L21"/>
    <property type="match status" value="1"/>
</dbReference>
<keyword evidence="7" id="KW-1185">Reference proteome</keyword>
<dbReference type="InterPro" id="IPR001787">
    <property type="entry name" value="Ribosomal_bL21"/>
</dbReference>
<dbReference type="GO" id="GO:0005840">
    <property type="term" value="C:ribosome"/>
    <property type="evidence" value="ECO:0007669"/>
    <property type="project" value="UniProtKB-KW"/>
</dbReference>
<sequence length="217" mass="23772">MAMSFSCASSSCSPSITSIFTHKKSLPATPTPFSFLCHSLPHSYSSLSFTSPSYHRPLSSSTIVPRLSVTETPSVESEAVAEDFVPVESQPVEETPPESKGEEVFAVVMIGGRQYIVFPGRFLYTQRLKGANVDDKIILNKVLLVGTKTSTYIGKPVVPNAAVHAVVEEQGLDPKVVVFKYKKKKNYRRNIGHRQPNTRIRIVGITGYQDSPASTLP</sequence>
<gene>
    <name evidence="6" type="ORF">LSAT_V11C100005010</name>
</gene>
<name>A0A9R1WFP1_LACSA</name>
<dbReference type="InterPro" id="IPR018258">
    <property type="entry name" value="Ribosomal_bL21_CS"/>
</dbReference>
<dbReference type="InterPro" id="IPR036164">
    <property type="entry name" value="bL21-like_sf"/>
</dbReference>
<dbReference type="InterPro" id="IPR028909">
    <property type="entry name" value="bL21-like"/>
</dbReference>
<evidence type="ECO:0000256" key="4">
    <source>
        <dbReference type="ARBA" id="ARBA00022980"/>
    </source>
</evidence>
<evidence type="ECO:0000256" key="5">
    <source>
        <dbReference type="ARBA" id="ARBA00023274"/>
    </source>
</evidence>
<dbReference type="PANTHER" id="PTHR21349:SF8">
    <property type="entry name" value="LARGE RIBOSOMAL SUBUNIT PROTEIN BL21C"/>
    <property type="match status" value="1"/>
</dbReference>